<accession>A0A7U4GD60</accession>
<dbReference type="AlphaFoldDB" id="A0A7U4GD60"/>
<dbReference type="KEGG" id="yel:LC20_00996"/>
<dbReference type="Proteomes" id="UP000230961">
    <property type="component" value="Chromosome"/>
</dbReference>
<sequence>MIIPVTDLLKDRCGGLFFRQLMDELCPLSGRYSFYDKFGLFWLKRFSYNSISIKAYFAEEKTGSILAEL</sequence>
<evidence type="ECO:0000313" key="2">
    <source>
        <dbReference type="Proteomes" id="UP000230961"/>
    </source>
</evidence>
<proteinExistence type="predicted"/>
<evidence type="ECO:0000313" key="1">
    <source>
        <dbReference type="EMBL" id="AHM72252.2"/>
    </source>
</evidence>
<organism evidence="1 2">
    <name type="scientific">Yersinia enterocolitica LC20</name>
    <dbReference type="NCBI Taxonomy" id="1443113"/>
    <lineage>
        <taxon>Bacteria</taxon>
        <taxon>Pseudomonadati</taxon>
        <taxon>Pseudomonadota</taxon>
        <taxon>Gammaproteobacteria</taxon>
        <taxon>Enterobacterales</taxon>
        <taxon>Yersiniaceae</taxon>
        <taxon>Yersinia</taxon>
    </lineage>
</organism>
<reference evidence="1 2" key="1">
    <citation type="submission" date="2017-11" db="EMBL/GenBank/DDBJ databases">
        <title>The complete genome sequence and comparative genome analysis of Yersinia enterocolitica strain LC20.</title>
        <authorList>
            <person name="Shi G."/>
            <person name="Su M."/>
            <person name="Liang J."/>
            <person name="Gu W."/>
            <person name="Xiao Y."/>
            <person name="Zhang Z."/>
            <person name="Qiu H."/>
            <person name="Duan R."/>
            <person name="Zhang Z."/>
            <person name="Li Y."/>
            <person name="Zhang X."/>
            <person name="Ling Y."/>
            <person name="Song L."/>
            <person name="Chen M."/>
            <person name="Zhao Y."/>
            <person name="Wu J."/>
            <person name="Jing H."/>
            <person name="Xiao J."/>
            <person name="Wang X."/>
        </authorList>
    </citation>
    <scope>NUCLEOTIDE SEQUENCE [LARGE SCALE GENOMIC DNA]</scope>
    <source>
        <strain evidence="1 2">LC20</strain>
    </source>
</reference>
<gene>
    <name evidence="1" type="ORF">LC20_00996</name>
</gene>
<name>A0A7U4GD60_YEREN</name>
<dbReference type="EMBL" id="CP007448">
    <property type="protein sequence ID" value="AHM72252.2"/>
    <property type="molecule type" value="Genomic_DNA"/>
</dbReference>
<protein>
    <submittedName>
        <fullName evidence="1">Uncharacterized protein</fullName>
    </submittedName>
</protein>